<dbReference type="CDD" id="cd17435">
    <property type="entry name" value="MFS_GLUT12_Class3"/>
    <property type="match status" value="1"/>
</dbReference>
<feature type="transmembrane region" description="Helical" evidence="16">
    <location>
        <begin position="524"/>
        <end position="546"/>
    </location>
</feature>
<feature type="transmembrane region" description="Helical" evidence="16">
    <location>
        <begin position="277"/>
        <end position="301"/>
    </location>
</feature>
<evidence type="ECO:0000256" key="13">
    <source>
        <dbReference type="ARBA" id="ARBA00039241"/>
    </source>
</evidence>
<evidence type="ECO:0000259" key="17">
    <source>
        <dbReference type="PROSITE" id="PS50850"/>
    </source>
</evidence>
<dbReference type="RefSeq" id="XP_031758283.1">
    <property type="nucleotide sequence ID" value="XM_031902423.1"/>
</dbReference>
<dbReference type="GO" id="GO:0048471">
    <property type="term" value="C:perinuclear region of cytoplasm"/>
    <property type="evidence" value="ECO:0007669"/>
    <property type="project" value="UniProtKB-SubCell"/>
</dbReference>
<feature type="transmembrane region" description="Helical" evidence="16">
    <location>
        <begin position="166"/>
        <end position="188"/>
    </location>
</feature>
<protein>
    <recommendedName>
        <fullName evidence="13">Solute carrier family 2, facilitated glucose transporter member 12</fullName>
    </recommendedName>
    <alternativeName>
        <fullName evidence="14">Glucose transporter type 12</fullName>
    </alternativeName>
</protein>
<dbReference type="GO" id="GO:0016020">
    <property type="term" value="C:membrane"/>
    <property type="evidence" value="ECO:0000318"/>
    <property type="project" value="GO_Central"/>
</dbReference>
<dbReference type="InterPro" id="IPR036259">
    <property type="entry name" value="MFS_trans_sf"/>
</dbReference>
<reference evidence="18" key="1">
    <citation type="journal article" date="2010" name="Science">
        <title>The genome of the Western clawed frog Xenopus tropicalis.</title>
        <authorList>
            <person name="Hellsten U."/>
            <person name="Harland R.M."/>
            <person name="Gilchrist M.J."/>
            <person name="Hendrix D."/>
            <person name="Jurka J."/>
            <person name="Kapitonov V."/>
            <person name="Ovcharenko I."/>
            <person name="Putnam N.H."/>
            <person name="Shu S."/>
            <person name="Taher L."/>
            <person name="Blitz I.L."/>
            <person name="Blumberg B."/>
            <person name="Dichmann D.S."/>
            <person name="Dubchak I."/>
            <person name="Amaya E."/>
            <person name="Detter J.C."/>
            <person name="Fletcher R."/>
            <person name="Gerhard D.S."/>
            <person name="Goodstein D."/>
            <person name="Graves T."/>
            <person name="Grigoriev I.V."/>
            <person name="Grimwood J."/>
            <person name="Kawashima T."/>
            <person name="Lindquist E."/>
            <person name="Lucas S.M."/>
            <person name="Mead P.E."/>
            <person name="Mitros T."/>
            <person name="Ogino H."/>
            <person name="Ohta Y."/>
            <person name="Poliakov A.V."/>
            <person name="Pollet N."/>
            <person name="Robert J."/>
            <person name="Salamov A."/>
            <person name="Sater A.K."/>
            <person name="Schmutz J."/>
            <person name="Terry A."/>
            <person name="Vize P.D."/>
            <person name="Warren W.C."/>
            <person name="Wells D."/>
            <person name="Wills A."/>
            <person name="Wilson R.K."/>
            <person name="Zimmerman L.B."/>
            <person name="Zorn A.M."/>
            <person name="Grainger R."/>
            <person name="Grammer T."/>
            <person name="Khokha M.K."/>
            <person name="Richardson P.M."/>
            <person name="Rokhsar D.S."/>
        </authorList>
    </citation>
    <scope>NUCLEOTIDE SEQUENCE [LARGE SCALE GENOMIC DNA]</scope>
    <source>
        <strain evidence="18">Nigerian</strain>
    </source>
</reference>
<dbReference type="CTD" id="154091"/>
<dbReference type="PRINTS" id="PR00171">
    <property type="entry name" value="SUGRTRNSPORT"/>
</dbReference>
<feature type="transmembrane region" description="Helical" evidence="16">
    <location>
        <begin position="313"/>
        <end position="336"/>
    </location>
</feature>
<evidence type="ECO:0000256" key="1">
    <source>
        <dbReference type="ARBA" id="ARBA00000618"/>
    </source>
</evidence>
<feature type="transmembrane region" description="Helical" evidence="16">
    <location>
        <begin position="343"/>
        <end position="362"/>
    </location>
</feature>
<dbReference type="Reactome" id="R-XTR-189200">
    <property type="pathway name" value="Cellular hexose transport"/>
</dbReference>
<dbReference type="Xenbase" id="XB-GENE-1012136">
    <property type="gene designation" value="slc2a12"/>
</dbReference>
<evidence type="ECO:0000256" key="9">
    <source>
        <dbReference type="ARBA" id="ARBA00022692"/>
    </source>
</evidence>
<evidence type="ECO:0000256" key="16">
    <source>
        <dbReference type="SAM" id="Phobius"/>
    </source>
</evidence>
<evidence type="ECO:0000313" key="19">
    <source>
        <dbReference type="Proteomes" id="UP000008143"/>
    </source>
</evidence>
<feature type="transmembrane region" description="Helical" evidence="16">
    <location>
        <begin position="194"/>
        <end position="215"/>
    </location>
</feature>
<keyword evidence="11 16" id="KW-0472">Membrane</keyword>
<evidence type="ECO:0000256" key="5">
    <source>
        <dbReference type="ARBA" id="ARBA00022448"/>
    </source>
</evidence>
<evidence type="ECO:0000256" key="10">
    <source>
        <dbReference type="ARBA" id="ARBA00022989"/>
    </source>
</evidence>
<dbReference type="FunFam" id="1.20.1250.20:FF:000237">
    <property type="entry name" value="Solute carrier family 2 (Facilitated glucose transporter), member 12"/>
    <property type="match status" value="1"/>
</dbReference>
<dbReference type="AGR" id="Xenbase:XB-GENE-1012136"/>
<dbReference type="Gene3D" id="1.20.1250.20">
    <property type="entry name" value="MFS general substrate transporter like domains"/>
    <property type="match status" value="2"/>
</dbReference>
<evidence type="ECO:0000256" key="4">
    <source>
        <dbReference type="ARBA" id="ARBA00007004"/>
    </source>
</evidence>
<organism evidence="18">
    <name type="scientific">Xenopus tropicalis</name>
    <name type="common">Western clawed frog</name>
    <name type="synonym">Silurana tropicalis</name>
    <dbReference type="NCBI Taxonomy" id="8364"/>
    <lineage>
        <taxon>Eukaryota</taxon>
        <taxon>Metazoa</taxon>
        <taxon>Chordata</taxon>
        <taxon>Craniata</taxon>
        <taxon>Vertebrata</taxon>
        <taxon>Euteleostomi</taxon>
        <taxon>Amphibia</taxon>
        <taxon>Batrachia</taxon>
        <taxon>Anura</taxon>
        <taxon>Pipoidea</taxon>
        <taxon>Pipidae</taxon>
        <taxon>Xenopodinae</taxon>
        <taxon>Xenopus</taxon>
        <taxon>Silurana</taxon>
    </lineage>
</organism>
<dbReference type="Pfam" id="PF00083">
    <property type="entry name" value="Sugar_tr"/>
    <property type="match status" value="2"/>
</dbReference>
<dbReference type="GO" id="GO:0003179">
    <property type="term" value="P:heart valve morphogenesis"/>
    <property type="evidence" value="ECO:0007669"/>
    <property type="project" value="Ensembl"/>
</dbReference>
<evidence type="ECO:0000256" key="7">
    <source>
        <dbReference type="ARBA" id="ARBA00022490"/>
    </source>
</evidence>
<evidence type="ECO:0000256" key="11">
    <source>
        <dbReference type="ARBA" id="ARBA00023136"/>
    </source>
</evidence>
<dbReference type="PROSITE" id="PS50850">
    <property type="entry name" value="MFS"/>
    <property type="match status" value="1"/>
</dbReference>
<dbReference type="SUPFAM" id="SSF103473">
    <property type="entry name" value="MFS general substrate transporter"/>
    <property type="match status" value="1"/>
</dbReference>
<dbReference type="GO" id="GO:0055056">
    <property type="term" value="F:D-glucose transmembrane transporter activity"/>
    <property type="evidence" value="ECO:0000318"/>
    <property type="project" value="GO_Central"/>
</dbReference>
<dbReference type="Bgee" id="ENSXETG00000000118">
    <property type="expression patterns" value="Expressed in skeletal muscle tissue and 8 other cell types or tissues"/>
</dbReference>
<evidence type="ECO:0000256" key="3">
    <source>
        <dbReference type="ARBA" id="ARBA00004651"/>
    </source>
</evidence>
<dbReference type="GO" id="GO:0044381">
    <property type="term" value="P:glucose import in response to insulin stimulus"/>
    <property type="evidence" value="ECO:0007669"/>
    <property type="project" value="Ensembl"/>
</dbReference>
<keyword evidence="9 16" id="KW-0812">Transmembrane</keyword>
<dbReference type="Proteomes" id="UP000008143">
    <property type="component" value="Chromosome 5"/>
</dbReference>
<proteinExistence type="inferred from homology"/>
<dbReference type="GO" id="GO:0072359">
    <property type="term" value="P:circulatory system development"/>
    <property type="evidence" value="ECO:0000318"/>
    <property type="project" value="GO_Central"/>
</dbReference>
<feature type="transmembrane region" description="Helical" evidence="16">
    <location>
        <begin position="106"/>
        <end position="126"/>
    </location>
</feature>
<keyword evidence="12" id="KW-0325">Glycoprotein</keyword>
<evidence type="ECO:0000256" key="12">
    <source>
        <dbReference type="ARBA" id="ARBA00023180"/>
    </source>
</evidence>
<keyword evidence="7" id="KW-0963">Cytoplasm</keyword>
<evidence type="ECO:0000313" key="22">
    <source>
        <dbReference type="RefSeq" id="XP_031758283.1"/>
    </source>
</evidence>
<evidence type="ECO:0000313" key="23">
    <source>
        <dbReference type="RefSeq" id="XP_031758284.1"/>
    </source>
</evidence>
<feature type="transmembrane region" description="Helical" evidence="16">
    <location>
        <begin position="79"/>
        <end position="99"/>
    </location>
</feature>
<feature type="transmembrane region" description="Helical" evidence="16">
    <location>
        <begin position="495"/>
        <end position="518"/>
    </location>
</feature>
<dbReference type="OMA" id="TGSHMES"/>
<dbReference type="GO" id="GO:0005886">
    <property type="term" value="C:plasma membrane"/>
    <property type="evidence" value="ECO:0007669"/>
    <property type="project" value="UniProtKB-SubCell"/>
</dbReference>
<evidence type="ECO:0000313" key="20">
    <source>
        <dbReference type="RefSeq" id="XP_031758281.1"/>
    </source>
</evidence>
<reference evidence="18" key="2">
    <citation type="submission" date="2021-03" db="UniProtKB">
        <authorList>
            <consortium name="Ensembl"/>
        </authorList>
    </citation>
    <scope>IDENTIFICATION</scope>
</reference>
<feature type="transmembrane region" description="Helical" evidence="16">
    <location>
        <begin position="456"/>
        <end position="483"/>
    </location>
</feature>
<dbReference type="GO" id="GO:0060047">
    <property type="term" value="P:heart contraction"/>
    <property type="evidence" value="ECO:0007669"/>
    <property type="project" value="Ensembl"/>
</dbReference>
<keyword evidence="10 16" id="KW-1133">Transmembrane helix</keyword>
<name>A0A803KCI9_XENTR</name>
<dbReference type="InterPro" id="IPR050820">
    <property type="entry name" value="MFS_Sugar_Transporter"/>
</dbReference>
<keyword evidence="6" id="KW-1003">Cell membrane</keyword>
<dbReference type="AlphaFoldDB" id="A0A803KCI9"/>
<evidence type="ECO:0000313" key="24">
    <source>
        <dbReference type="Xenbase" id="XB-GENE-1012136"/>
    </source>
</evidence>
<dbReference type="RefSeq" id="XP_031758282.1">
    <property type="nucleotide sequence ID" value="XM_031902422.1"/>
</dbReference>
<evidence type="ECO:0000256" key="2">
    <source>
        <dbReference type="ARBA" id="ARBA00004556"/>
    </source>
</evidence>
<dbReference type="NCBIfam" id="TIGR00879">
    <property type="entry name" value="SP"/>
    <property type="match status" value="1"/>
</dbReference>
<feature type="transmembrane region" description="Helical" evidence="16">
    <location>
        <begin position="132"/>
        <end position="154"/>
    </location>
</feature>
<accession>A0A803KCI9</accession>
<gene>
    <name evidence="18 20 21 22 23 24" type="primary">slc2a12</name>
</gene>
<keyword evidence="8 20" id="KW-0762">Sugar transport</keyword>
<dbReference type="FunFam" id="1.20.1250.20:FF:000124">
    <property type="entry name" value="Solute carrier family 2, facilitated glucose transporter member 12"/>
    <property type="match status" value="1"/>
</dbReference>
<keyword evidence="5 15" id="KW-0813">Transport</keyword>
<dbReference type="RefSeq" id="XP_031758284.1">
    <property type="nucleotide sequence ID" value="XM_031902424.1"/>
</dbReference>
<comment type="catalytic activity">
    <reaction evidence="1">
        <text>D-glucose(out) = D-glucose(in)</text>
        <dbReference type="Rhea" id="RHEA:60376"/>
        <dbReference type="ChEBI" id="CHEBI:4167"/>
    </reaction>
</comment>
<dbReference type="Ensembl" id="ENSXETT00000122560">
    <property type="protein sequence ID" value="ENSXETP00000118128"/>
    <property type="gene ID" value="ENSXETG00000000118"/>
</dbReference>
<dbReference type="PANTHER" id="PTHR48023">
    <property type="entry name" value="D-XYLOSE-PROTON SYMPORTER-LIKE 2"/>
    <property type="match status" value="1"/>
</dbReference>
<sequence length="591" mass="64177">MLAHSNAQDLILQQTSSDGDPRTNPRQTGKREGCGAFILLSSVIAAVSGLLVGYELGIISGALLQLQSLLELTCQQQEIVVSALLIGAFVASLVGGSLIDLYGRRITIIFTSILLVFSNLLPVVIVSYGSLIAGRIVIGVSISLSAIATCVYIAEISPQHKRGMLVSLNELMIVVGILFAYICNYLFASVSNGWKYMFGLIIPLAALQAIAMYFLPQSPRFLIMKGYDDAAGKVLQKLRATTNISEELTAIKSSIKAEYQYRFLDLFCSRDNMRVRLLIGLTLSFFVQITGQPNILFYASTVLKSVGFQSTEAASLASTGIGVIKVVSTIPAIIFVDKIGSKTFLCIGSAVMAVSLVSVGLVSLQLDVNFNNICKVHTMQNHSLQDSIIYGPLSLSKPNESLFEETSTLESTKASYLSPLNGTKSWHFTTQEVDSSIGVTPKETKIKSQPDGIPEYMKWLCLASLLAFVAAFSIGLGPMAWLVQSEIFPAGIKGRAFAITSSMNWGMNLLISLTFLTLTEIIGLPWMLFGYALMSIASLVFVIMFVPNTKGRPLEEISMELANRSYVCNAVCYSRRGKRKLTPMALIQNSA</sequence>
<evidence type="ECO:0000256" key="8">
    <source>
        <dbReference type="ARBA" id="ARBA00022597"/>
    </source>
</evidence>
<dbReference type="OrthoDB" id="4142200at2759"/>
<dbReference type="GO" id="GO:1904659">
    <property type="term" value="P:D-glucose transmembrane transport"/>
    <property type="evidence" value="ECO:0000318"/>
    <property type="project" value="GO_Central"/>
</dbReference>
<dbReference type="InterPro" id="IPR005828">
    <property type="entry name" value="MFS_sugar_transport-like"/>
</dbReference>
<dbReference type="InterPro" id="IPR020846">
    <property type="entry name" value="MFS_dom"/>
</dbReference>
<dbReference type="RefSeq" id="XP_031758281.1">
    <property type="nucleotide sequence ID" value="XM_031902421.1"/>
</dbReference>
<evidence type="ECO:0000313" key="21">
    <source>
        <dbReference type="RefSeq" id="XP_031758282.1"/>
    </source>
</evidence>
<evidence type="ECO:0000256" key="15">
    <source>
        <dbReference type="RuleBase" id="RU003346"/>
    </source>
</evidence>
<dbReference type="GeneID" id="100487147"/>
<feature type="domain" description="Major facilitator superfamily (MFS) profile" evidence="17">
    <location>
        <begin position="41"/>
        <end position="550"/>
    </location>
</feature>
<evidence type="ECO:0000313" key="18">
    <source>
        <dbReference type="Ensembl" id="ENSXETP00000118128"/>
    </source>
</evidence>
<feature type="transmembrane region" description="Helical" evidence="16">
    <location>
        <begin position="36"/>
        <end position="59"/>
    </location>
</feature>
<dbReference type="PANTHER" id="PTHR48023:SF2">
    <property type="entry name" value="SOLUTE CARRIER FAMILY 2, FACILITATED GLUCOSE TRANSPORTER MEMBER 12"/>
    <property type="match status" value="1"/>
</dbReference>
<comment type="similarity">
    <text evidence="4">Belongs to the major facilitator superfamily. Sugar transporter (TC 2.A.1.1) family. Glucose transporter subfamily.</text>
</comment>
<dbReference type="GeneTree" id="ENSGT00940000159614"/>
<evidence type="ECO:0000256" key="14">
    <source>
        <dbReference type="ARBA" id="ARBA00042905"/>
    </source>
</evidence>
<evidence type="ECO:0000256" key="6">
    <source>
        <dbReference type="ARBA" id="ARBA00022475"/>
    </source>
</evidence>
<dbReference type="InterPro" id="IPR003663">
    <property type="entry name" value="Sugar/inositol_transpt"/>
</dbReference>
<comment type="subcellular location">
    <subcellularLocation>
        <location evidence="3">Cell membrane</location>
        <topology evidence="3">Multi-pass membrane protein</topology>
    </subcellularLocation>
    <subcellularLocation>
        <location evidence="2">Cytoplasm</location>
        <location evidence="2">Perinuclear region</location>
    </subcellularLocation>
</comment>
<reference evidence="20 21" key="3">
    <citation type="submission" date="2025-04" db="UniProtKB">
        <authorList>
            <consortium name="RefSeq"/>
        </authorList>
    </citation>
    <scope>IDENTIFICATION</scope>
    <source>
        <strain evidence="20 21">Nigerian</strain>
        <tissue evidence="20 21">Liver and blood</tissue>
    </source>
</reference>
<keyword evidence="19" id="KW-1185">Reference proteome</keyword>